<proteinExistence type="predicted"/>
<dbReference type="AlphaFoldDB" id="A0A0G0A5W5"/>
<dbReference type="Proteomes" id="UP000034045">
    <property type="component" value="Unassembled WGS sequence"/>
</dbReference>
<dbReference type="EMBL" id="LBPD01000008">
    <property type="protein sequence ID" value="KKP52174.1"/>
    <property type="molecule type" value="Genomic_DNA"/>
</dbReference>
<feature type="domain" description="Antitoxin SocA-like Panacea" evidence="1">
    <location>
        <begin position="53"/>
        <end position="153"/>
    </location>
</feature>
<dbReference type="InterPro" id="IPR025272">
    <property type="entry name" value="SocA_Panacea"/>
</dbReference>
<evidence type="ECO:0000313" key="3">
    <source>
        <dbReference type="Proteomes" id="UP000034045"/>
    </source>
</evidence>
<organism evidence="2 3">
    <name type="scientific">Candidatus Roizmanbacteria bacterium GW2011_GWA2_33_33</name>
    <dbReference type="NCBI Taxonomy" id="1618476"/>
    <lineage>
        <taxon>Bacteria</taxon>
        <taxon>Candidatus Roizmaniibacteriota</taxon>
    </lineage>
</organism>
<evidence type="ECO:0000259" key="1">
    <source>
        <dbReference type="Pfam" id="PF13274"/>
    </source>
</evidence>
<protein>
    <recommendedName>
        <fullName evidence="1">Antitoxin SocA-like Panacea domain-containing protein</fullName>
    </recommendedName>
</protein>
<accession>A0A0G0A5W5</accession>
<evidence type="ECO:0000313" key="2">
    <source>
        <dbReference type="EMBL" id="KKP52174.1"/>
    </source>
</evidence>
<name>A0A0G0A5W5_9BACT</name>
<gene>
    <name evidence="2" type="ORF">UR42_C0008G0004</name>
</gene>
<dbReference type="Pfam" id="PF13274">
    <property type="entry name" value="SocA_Panacea"/>
    <property type="match status" value="1"/>
</dbReference>
<comment type="caution">
    <text evidence="2">The sequence shown here is derived from an EMBL/GenBank/DDBJ whole genome shotgun (WGS) entry which is preliminary data.</text>
</comment>
<sequence>MVYFLYRLIYLIIPGFDGSGLVCYNNLNMITKSQKLLYSLIKKGEVIEDKTKLAKLQYFADFIHYAFYNHPISDEGMIYTKQKQGPLSRTLTDDIETLKKEGLIVEQPNYHYKIKENLKVNLSKEEEKTLDFVIDKYGKASYKELVDICHAQTPYLSTGEGQIVEFFTAYNLVDDYPDYATSIKHNS</sequence>
<reference evidence="2 3" key="1">
    <citation type="journal article" date="2015" name="Nature">
        <title>rRNA introns, odd ribosomes, and small enigmatic genomes across a large radiation of phyla.</title>
        <authorList>
            <person name="Brown C.T."/>
            <person name="Hug L.A."/>
            <person name="Thomas B.C."/>
            <person name="Sharon I."/>
            <person name="Castelle C.J."/>
            <person name="Singh A."/>
            <person name="Wilkins M.J."/>
            <person name="Williams K.H."/>
            <person name="Banfield J.F."/>
        </authorList>
    </citation>
    <scope>NUCLEOTIDE SEQUENCE [LARGE SCALE GENOMIC DNA]</scope>
</reference>